<dbReference type="NCBIfam" id="TIGR00293">
    <property type="entry name" value="prefoldin subunit alpha"/>
    <property type="match status" value="1"/>
</dbReference>
<dbReference type="InterPro" id="IPR011599">
    <property type="entry name" value="PFD_alpha_archaea"/>
</dbReference>
<dbReference type="GO" id="GO:1990115">
    <property type="term" value="P:RNA polymerase III assembly"/>
    <property type="evidence" value="ECO:0007669"/>
    <property type="project" value="TreeGrafter"/>
</dbReference>
<keyword evidence="4" id="KW-1185">Reference proteome</keyword>
<dbReference type="Proteomes" id="UP000749559">
    <property type="component" value="Unassembled WGS sequence"/>
</dbReference>
<gene>
    <name evidence="3" type="ORF">OFUS_LOCUS3189</name>
</gene>
<dbReference type="GO" id="GO:1990114">
    <property type="term" value="P:RNA polymerase II core complex assembly"/>
    <property type="evidence" value="ECO:0007669"/>
    <property type="project" value="TreeGrafter"/>
</dbReference>
<comment type="caution">
    <text evidence="3">The sequence shown here is derived from an EMBL/GenBank/DDBJ whole genome shotgun (WGS) entry which is preliminary data.</text>
</comment>
<dbReference type="OrthoDB" id="10267474at2759"/>
<reference evidence="3" key="1">
    <citation type="submission" date="2022-03" db="EMBL/GenBank/DDBJ databases">
        <authorList>
            <person name="Martin C."/>
        </authorList>
    </citation>
    <scope>NUCLEOTIDE SEQUENCE</scope>
</reference>
<dbReference type="Pfam" id="PF02996">
    <property type="entry name" value="Prefoldin"/>
    <property type="match status" value="1"/>
</dbReference>
<dbReference type="SUPFAM" id="SSF46579">
    <property type="entry name" value="Prefoldin"/>
    <property type="match status" value="1"/>
</dbReference>
<dbReference type="InterPro" id="IPR009053">
    <property type="entry name" value="Prefoldin"/>
</dbReference>
<organism evidence="3 4">
    <name type="scientific">Owenia fusiformis</name>
    <name type="common">Polychaete worm</name>
    <dbReference type="NCBI Taxonomy" id="6347"/>
    <lineage>
        <taxon>Eukaryota</taxon>
        <taxon>Metazoa</taxon>
        <taxon>Spiralia</taxon>
        <taxon>Lophotrochozoa</taxon>
        <taxon>Annelida</taxon>
        <taxon>Polychaeta</taxon>
        <taxon>Sedentaria</taxon>
        <taxon>Canalipalpata</taxon>
        <taxon>Sabellida</taxon>
        <taxon>Oweniida</taxon>
        <taxon>Oweniidae</taxon>
        <taxon>Owenia</taxon>
    </lineage>
</organism>
<dbReference type="Gene3D" id="1.10.287.370">
    <property type="match status" value="1"/>
</dbReference>
<dbReference type="PANTHER" id="PTHR12674">
    <property type="entry name" value="PREFOLDIN SUBUNIT 5"/>
    <property type="match status" value="1"/>
</dbReference>
<accession>A0A8J1XNV5</accession>
<dbReference type="HAMAP" id="MF_00308">
    <property type="entry name" value="PfdA"/>
    <property type="match status" value="1"/>
</dbReference>
<keyword evidence="2" id="KW-0143">Chaperone</keyword>
<proteinExistence type="inferred from homology"/>
<evidence type="ECO:0000313" key="4">
    <source>
        <dbReference type="Proteomes" id="UP000749559"/>
    </source>
</evidence>
<dbReference type="EMBL" id="CAIIXF020000001">
    <property type="protein sequence ID" value="CAH1775955.1"/>
    <property type="molecule type" value="Genomic_DNA"/>
</dbReference>
<dbReference type="InterPro" id="IPR004127">
    <property type="entry name" value="Prefoldin_subunit_alpha"/>
</dbReference>
<dbReference type="GO" id="GO:0006457">
    <property type="term" value="P:protein folding"/>
    <property type="evidence" value="ECO:0007669"/>
    <property type="project" value="InterPro"/>
</dbReference>
<sequence>SKFKMASKGQQVDITTLPVPQLNQLNQQLEQEVEFFQNSLSQLKMAQAKFIDSQECLDTVKPENEGKDILVPLTSSMYVTGQLRDTSSVMIDVGTGYYVEKDVAKAKLYFKKKIEYLTKQMEKIQPALQDKYRTKQAVMEVLQMRVQAQIAAQQQAGGVKS</sequence>
<name>A0A8J1XNV5_OWEFU</name>
<dbReference type="GO" id="GO:0005737">
    <property type="term" value="C:cytoplasm"/>
    <property type="evidence" value="ECO:0007669"/>
    <property type="project" value="TreeGrafter"/>
</dbReference>
<feature type="non-terminal residue" evidence="3">
    <location>
        <position position="161"/>
    </location>
</feature>
<dbReference type="CDD" id="cd23157">
    <property type="entry name" value="Prefoldin_5"/>
    <property type="match status" value="1"/>
</dbReference>
<evidence type="ECO:0000256" key="1">
    <source>
        <dbReference type="ARBA" id="ARBA00010048"/>
    </source>
</evidence>
<dbReference type="AlphaFoldDB" id="A0A8J1XNV5"/>
<dbReference type="FunFam" id="1.10.287.370:FF:000004">
    <property type="entry name" value="Probable prefoldin subunit 5"/>
    <property type="match status" value="1"/>
</dbReference>
<evidence type="ECO:0000313" key="3">
    <source>
        <dbReference type="EMBL" id="CAH1775955.1"/>
    </source>
</evidence>
<comment type="similarity">
    <text evidence="1">Belongs to the prefoldin subunit alpha family.</text>
</comment>
<dbReference type="GO" id="GO:0016272">
    <property type="term" value="C:prefoldin complex"/>
    <property type="evidence" value="ECO:0007669"/>
    <property type="project" value="InterPro"/>
</dbReference>
<dbReference type="PANTHER" id="PTHR12674:SF2">
    <property type="entry name" value="PREFOLDIN SUBUNIT 5"/>
    <property type="match status" value="1"/>
</dbReference>
<dbReference type="GO" id="GO:0051082">
    <property type="term" value="F:unfolded protein binding"/>
    <property type="evidence" value="ECO:0007669"/>
    <property type="project" value="InterPro"/>
</dbReference>
<evidence type="ECO:0000256" key="2">
    <source>
        <dbReference type="ARBA" id="ARBA00023186"/>
    </source>
</evidence>
<dbReference type="GO" id="GO:1990113">
    <property type="term" value="P:RNA polymerase I assembly"/>
    <property type="evidence" value="ECO:0007669"/>
    <property type="project" value="TreeGrafter"/>
</dbReference>
<protein>
    <submittedName>
        <fullName evidence="3">Uncharacterized protein</fullName>
    </submittedName>
</protein>